<gene>
    <name evidence="2" type="ORF">CDAR_223381</name>
</gene>
<proteinExistence type="predicted"/>
<keyword evidence="3" id="KW-1185">Reference proteome</keyword>
<dbReference type="EMBL" id="BPLQ01014217">
    <property type="protein sequence ID" value="GIY78266.1"/>
    <property type="molecule type" value="Genomic_DNA"/>
</dbReference>
<evidence type="ECO:0000313" key="3">
    <source>
        <dbReference type="Proteomes" id="UP001054837"/>
    </source>
</evidence>
<protein>
    <submittedName>
        <fullName evidence="2">Uncharacterized protein</fullName>
    </submittedName>
</protein>
<evidence type="ECO:0000313" key="2">
    <source>
        <dbReference type="EMBL" id="GIY78266.1"/>
    </source>
</evidence>
<accession>A0AAV4W727</accession>
<comment type="caution">
    <text evidence="2">The sequence shown here is derived from an EMBL/GenBank/DDBJ whole genome shotgun (WGS) entry which is preliminary data.</text>
</comment>
<sequence>MVLGPSPNGTVTAVLSPDLYLHRFGVIFKRGCLIEQCMKILRKGRQEGCRLSGSSLNHQGYYKRASLHDRGFEMGVTCPRRIWNCDAREGKNSRPTGNHAPPSKSRFPSPPPHPRYLSTKPLKPRLSADMALSTD</sequence>
<dbReference type="Proteomes" id="UP001054837">
    <property type="component" value="Unassembled WGS sequence"/>
</dbReference>
<organism evidence="2 3">
    <name type="scientific">Caerostris darwini</name>
    <dbReference type="NCBI Taxonomy" id="1538125"/>
    <lineage>
        <taxon>Eukaryota</taxon>
        <taxon>Metazoa</taxon>
        <taxon>Ecdysozoa</taxon>
        <taxon>Arthropoda</taxon>
        <taxon>Chelicerata</taxon>
        <taxon>Arachnida</taxon>
        <taxon>Araneae</taxon>
        <taxon>Araneomorphae</taxon>
        <taxon>Entelegynae</taxon>
        <taxon>Araneoidea</taxon>
        <taxon>Araneidae</taxon>
        <taxon>Caerostris</taxon>
    </lineage>
</organism>
<evidence type="ECO:0000256" key="1">
    <source>
        <dbReference type="SAM" id="MobiDB-lite"/>
    </source>
</evidence>
<feature type="region of interest" description="Disordered" evidence="1">
    <location>
        <begin position="87"/>
        <end position="135"/>
    </location>
</feature>
<reference evidence="2 3" key="1">
    <citation type="submission" date="2021-06" db="EMBL/GenBank/DDBJ databases">
        <title>Caerostris darwini draft genome.</title>
        <authorList>
            <person name="Kono N."/>
            <person name="Arakawa K."/>
        </authorList>
    </citation>
    <scope>NUCLEOTIDE SEQUENCE [LARGE SCALE GENOMIC DNA]</scope>
</reference>
<name>A0AAV4W727_9ARAC</name>
<dbReference type="AlphaFoldDB" id="A0AAV4W727"/>